<dbReference type="InterPro" id="IPR001647">
    <property type="entry name" value="HTH_TetR"/>
</dbReference>
<dbReference type="PROSITE" id="PS50977">
    <property type="entry name" value="HTH_TETR_2"/>
    <property type="match status" value="1"/>
</dbReference>
<keyword evidence="7" id="KW-1185">Reference proteome</keyword>
<feature type="domain" description="HTH tetR-type" evidence="5">
    <location>
        <begin position="19"/>
        <end position="79"/>
    </location>
</feature>
<name>A0ABV1XDP3_9ACTN</name>
<dbReference type="EMBL" id="JBEPEK010000742">
    <property type="protein sequence ID" value="MER7187161.1"/>
    <property type="molecule type" value="Genomic_DNA"/>
</dbReference>
<dbReference type="SUPFAM" id="SSF48498">
    <property type="entry name" value="Tetracyclin repressor-like, C-terminal domain"/>
    <property type="match status" value="1"/>
</dbReference>
<evidence type="ECO:0000259" key="5">
    <source>
        <dbReference type="PROSITE" id="PS50977"/>
    </source>
</evidence>
<evidence type="ECO:0000313" key="7">
    <source>
        <dbReference type="Proteomes" id="UP001474181"/>
    </source>
</evidence>
<feature type="DNA-binding region" description="H-T-H motif" evidence="4">
    <location>
        <begin position="42"/>
        <end position="61"/>
    </location>
</feature>
<comment type="caution">
    <text evidence="6">The sequence shown here is derived from an EMBL/GenBank/DDBJ whole genome shotgun (WGS) entry which is preliminary data.</text>
</comment>
<reference evidence="6 7" key="1">
    <citation type="submission" date="2024-06" db="EMBL/GenBank/DDBJ databases">
        <title>The Natural Products Discovery Center: Release of the First 8490 Sequenced Strains for Exploring Actinobacteria Biosynthetic Diversity.</title>
        <authorList>
            <person name="Kalkreuter E."/>
            <person name="Kautsar S.A."/>
            <person name="Yang D."/>
            <person name="Bader C.D."/>
            <person name="Teijaro C.N."/>
            <person name="Fluegel L."/>
            <person name="Davis C.M."/>
            <person name="Simpson J.R."/>
            <person name="Lauterbach L."/>
            <person name="Steele A.D."/>
            <person name="Gui C."/>
            <person name="Meng S."/>
            <person name="Li G."/>
            <person name="Viehrig K."/>
            <person name="Ye F."/>
            <person name="Su P."/>
            <person name="Kiefer A.F."/>
            <person name="Nichols A."/>
            <person name="Cepeda A.J."/>
            <person name="Yan W."/>
            <person name="Fan B."/>
            <person name="Jiang Y."/>
            <person name="Adhikari A."/>
            <person name="Zheng C.-J."/>
            <person name="Schuster L."/>
            <person name="Cowan T.M."/>
            <person name="Smanski M.J."/>
            <person name="Chevrette M.G."/>
            <person name="De Carvalho L.P.S."/>
            <person name="Shen B."/>
        </authorList>
    </citation>
    <scope>NUCLEOTIDE SEQUENCE [LARGE SCALE GENOMIC DNA]</scope>
    <source>
        <strain evidence="6 7">NPDC000234</strain>
    </source>
</reference>
<dbReference type="Gene3D" id="1.10.357.10">
    <property type="entry name" value="Tetracycline Repressor, domain 2"/>
    <property type="match status" value="1"/>
</dbReference>
<keyword evidence="2 4" id="KW-0238">DNA-binding</keyword>
<evidence type="ECO:0000256" key="4">
    <source>
        <dbReference type="PROSITE-ProRule" id="PRU00335"/>
    </source>
</evidence>
<protein>
    <submittedName>
        <fullName evidence="6">TetR/AcrR family transcriptional regulator</fullName>
    </submittedName>
</protein>
<dbReference type="PANTHER" id="PTHR30055">
    <property type="entry name" value="HTH-TYPE TRANSCRIPTIONAL REGULATOR RUTR"/>
    <property type="match status" value="1"/>
</dbReference>
<dbReference type="InterPro" id="IPR050109">
    <property type="entry name" value="HTH-type_TetR-like_transc_reg"/>
</dbReference>
<sequence>MARAGGKRSVEPSGSPSAAATRAALVAGAVAALREEGFAGASAREIARRADCQQSLIFYHFGSVAKLHLAALDEVSGARNTRYRAMVDESKTIGDLVRAARAVFDEDLDQGHVTVLVEMIAAAQFTPELRPEVAARIRPWRTFAADSVREALAGSPAARLLPPEELAHAIVALYLGLEMLANLEEEREPALALFDRAGKIASLLDIFKRKKKA</sequence>
<dbReference type="SUPFAM" id="SSF46689">
    <property type="entry name" value="Homeodomain-like"/>
    <property type="match status" value="1"/>
</dbReference>
<dbReference type="InterPro" id="IPR036271">
    <property type="entry name" value="Tet_transcr_reg_TetR-rel_C_sf"/>
</dbReference>
<organism evidence="6 7">
    <name type="scientific">Streptomyces hyaluromycini</name>
    <dbReference type="NCBI Taxonomy" id="1377993"/>
    <lineage>
        <taxon>Bacteria</taxon>
        <taxon>Bacillati</taxon>
        <taxon>Actinomycetota</taxon>
        <taxon>Actinomycetes</taxon>
        <taxon>Kitasatosporales</taxon>
        <taxon>Streptomycetaceae</taxon>
        <taxon>Streptomyces</taxon>
    </lineage>
</organism>
<dbReference type="Pfam" id="PF00440">
    <property type="entry name" value="TetR_N"/>
    <property type="match status" value="1"/>
</dbReference>
<dbReference type="Proteomes" id="UP001474181">
    <property type="component" value="Unassembled WGS sequence"/>
</dbReference>
<proteinExistence type="predicted"/>
<gene>
    <name evidence="6" type="ORF">ABT404_48205</name>
</gene>
<evidence type="ECO:0000313" key="6">
    <source>
        <dbReference type="EMBL" id="MER7187161.1"/>
    </source>
</evidence>
<dbReference type="PANTHER" id="PTHR30055:SF234">
    <property type="entry name" value="HTH-TYPE TRANSCRIPTIONAL REGULATOR BETI"/>
    <property type="match status" value="1"/>
</dbReference>
<dbReference type="InterPro" id="IPR009057">
    <property type="entry name" value="Homeodomain-like_sf"/>
</dbReference>
<evidence type="ECO:0000256" key="2">
    <source>
        <dbReference type="ARBA" id="ARBA00023125"/>
    </source>
</evidence>
<evidence type="ECO:0000256" key="1">
    <source>
        <dbReference type="ARBA" id="ARBA00023015"/>
    </source>
</evidence>
<keyword evidence="1" id="KW-0805">Transcription regulation</keyword>
<evidence type="ECO:0000256" key="3">
    <source>
        <dbReference type="ARBA" id="ARBA00023163"/>
    </source>
</evidence>
<keyword evidence="3" id="KW-0804">Transcription</keyword>
<dbReference type="RefSeq" id="WP_350791381.1">
    <property type="nucleotide sequence ID" value="NZ_JBEPEK010000742.1"/>
</dbReference>
<accession>A0ABV1XDP3</accession>